<dbReference type="InterPro" id="IPR039523">
    <property type="entry name" value="RimK-rel_E_lig_ATP-grasp"/>
</dbReference>
<dbReference type="Proteomes" id="UP000319383">
    <property type="component" value="Chromosome"/>
</dbReference>
<organism evidence="3 4">
    <name type="scientific">Symmachiella dynata</name>
    <dbReference type="NCBI Taxonomy" id="2527995"/>
    <lineage>
        <taxon>Bacteria</taxon>
        <taxon>Pseudomonadati</taxon>
        <taxon>Planctomycetota</taxon>
        <taxon>Planctomycetia</taxon>
        <taxon>Planctomycetales</taxon>
        <taxon>Planctomycetaceae</taxon>
        <taxon>Symmachiella</taxon>
    </lineage>
</organism>
<proteinExistence type="predicted"/>
<evidence type="ECO:0000259" key="2">
    <source>
        <dbReference type="Pfam" id="PF14397"/>
    </source>
</evidence>
<dbReference type="Pfam" id="PF14397">
    <property type="entry name" value="ATPgrasp_ST"/>
    <property type="match status" value="1"/>
</dbReference>
<dbReference type="KEGG" id="sdyn:Mal52_41800"/>
<evidence type="ECO:0000313" key="4">
    <source>
        <dbReference type="Proteomes" id="UP000319383"/>
    </source>
</evidence>
<dbReference type="EMBL" id="CP036276">
    <property type="protein sequence ID" value="QDU45685.1"/>
    <property type="molecule type" value="Genomic_DNA"/>
</dbReference>
<dbReference type="SUPFAM" id="SSF56059">
    <property type="entry name" value="Glutathione synthetase ATP-binding domain-like"/>
    <property type="match status" value="1"/>
</dbReference>
<evidence type="ECO:0000256" key="1">
    <source>
        <dbReference type="SAM" id="MobiDB-lite"/>
    </source>
</evidence>
<protein>
    <recommendedName>
        <fullName evidence="2">Alpha-L-glutamate ligase-related protein ATP-grasp domain-containing protein</fullName>
    </recommendedName>
</protein>
<dbReference type="AlphaFoldDB" id="A0A517ZTC7"/>
<dbReference type="RefSeq" id="WP_197534343.1">
    <property type="nucleotide sequence ID" value="NZ_CP036276.1"/>
</dbReference>
<accession>A0A517ZTC7</accession>
<evidence type="ECO:0000313" key="3">
    <source>
        <dbReference type="EMBL" id="QDU45685.1"/>
    </source>
</evidence>
<gene>
    <name evidence="3" type="ORF">Mal52_41800</name>
</gene>
<feature type="region of interest" description="Disordered" evidence="1">
    <location>
        <begin position="393"/>
        <end position="414"/>
    </location>
</feature>
<sequence length="414" mass="45923">MANTDFALDQKTETPGLEYLRWMQEATVQGKGLGGLVREIAGLMWGPGKLQPNEYFMYKLYDDQRYGADVKKTFLGAQRHHELLAALDMPWPKIANDKPTLTALLRGHELPIPETQAMRHAARTFPGAKPLFSREDVLRFLREEANYPLFTKPTAGACSLGVANIESYDADADCLLTSDGRQVSVEDFADQAEQFAADGYLFQSRLTPHPQMADIVGNRISTVRMFVLVDEQGPVLLRAAWKIPGAETVADNFWRAGNMLGGVDVETGDVTRVLMRTAEGTEPVEEHPVTGTKFDGLTFPEWDAMKDLVMRGAAAVPSCHLQGWDVALTDQGPVLIELEGDGGDSIMEQLCFDTGLLQGRYLDFLNKAMLQRKENAKSAKRRSRKKLWANLSQLNMNAQRSGETESEPTTTHSA</sequence>
<feature type="domain" description="Alpha-L-glutamate ligase-related protein ATP-grasp" evidence="2">
    <location>
        <begin position="96"/>
        <end position="357"/>
    </location>
</feature>
<keyword evidence="4" id="KW-1185">Reference proteome</keyword>
<reference evidence="3 4" key="1">
    <citation type="submission" date="2019-02" db="EMBL/GenBank/DDBJ databases">
        <title>Deep-cultivation of Planctomycetes and their phenomic and genomic characterization uncovers novel biology.</title>
        <authorList>
            <person name="Wiegand S."/>
            <person name="Jogler M."/>
            <person name="Boedeker C."/>
            <person name="Pinto D."/>
            <person name="Vollmers J."/>
            <person name="Rivas-Marin E."/>
            <person name="Kohn T."/>
            <person name="Peeters S.H."/>
            <person name="Heuer A."/>
            <person name="Rast P."/>
            <person name="Oberbeckmann S."/>
            <person name="Bunk B."/>
            <person name="Jeske O."/>
            <person name="Meyerdierks A."/>
            <person name="Storesund J.E."/>
            <person name="Kallscheuer N."/>
            <person name="Luecker S."/>
            <person name="Lage O.M."/>
            <person name="Pohl T."/>
            <person name="Merkel B.J."/>
            <person name="Hornburger P."/>
            <person name="Mueller R.-W."/>
            <person name="Bruemmer F."/>
            <person name="Labrenz M."/>
            <person name="Spormann A.M."/>
            <person name="Op den Camp H."/>
            <person name="Overmann J."/>
            <person name="Amann R."/>
            <person name="Jetten M.S.M."/>
            <person name="Mascher T."/>
            <person name="Medema M.H."/>
            <person name="Devos D.P."/>
            <person name="Kaster A.-K."/>
            <person name="Ovreas L."/>
            <person name="Rohde M."/>
            <person name="Galperin M.Y."/>
            <person name="Jogler C."/>
        </authorList>
    </citation>
    <scope>NUCLEOTIDE SEQUENCE [LARGE SCALE GENOMIC DNA]</scope>
    <source>
        <strain evidence="3 4">Mal52</strain>
    </source>
</reference>
<name>A0A517ZTC7_9PLAN</name>